<proteinExistence type="predicted"/>
<evidence type="ECO:0000256" key="1">
    <source>
        <dbReference type="SAM" id="MobiDB-lite"/>
    </source>
</evidence>
<comment type="caution">
    <text evidence="2">The sequence shown here is derived from an EMBL/GenBank/DDBJ whole genome shotgun (WGS) entry which is preliminary data.</text>
</comment>
<organism evidence="2 3">
    <name type="scientific">Alkalibacillus flavidus</name>
    <dbReference type="NCBI Taxonomy" id="546021"/>
    <lineage>
        <taxon>Bacteria</taxon>
        <taxon>Bacillati</taxon>
        <taxon>Bacillota</taxon>
        <taxon>Bacilli</taxon>
        <taxon>Bacillales</taxon>
        <taxon>Bacillaceae</taxon>
        <taxon>Alkalibacillus</taxon>
    </lineage>
</organism>
<feature type="compositionally biased region" description="Basic and acidic residues" evidence="1">
    <location>
        <begin position="35"/>
        <end position="49"/>
    </location>
</feature>
<reference evidence="2 3" key="1">
    <citation type="submission" date="2024-06" db="EMBL/GenBank/DDBJ databases">
        <title>Genomic Encyclopedia of Type Strains, Phase IV (KMG-IV): sequencing the most valuable type-strain genomes for metagenomic binning, comparative biology and taxonomic classification.</title>
        <authorList>
            <person name="Goeker M."/>
        </authorList>
    </citation>
    <scope>NUCLEOTIDE SEQUENCE [LARGE SCALE GENOMIC DNA]</scope>
    <source>
        <strain evidence="2 3">DSM 23520</strain>
    </source>
</reference>
<dbReference type="RefSeq" id="WP_354220096.1">
    <property type="nucleotide sequence ID" value="NZ_JBEPMX010000007.1"/>
</dbReference>
<evidence type="ECO:0000313" key="3">
    <source>
        <dbReference type="Proteomes" id="UP001549167"/>
    </source>
</evidence>
<evidence type="ECO:0000313" key="2">
    <source>
        <dbReference type="EMBL" id="MET3683532.1"/>
    </source>
</evidence>
<keyword evidence="3" id="KW-1185">Reference proteome</keyword>
<dbReference type="Proteomes" id="UP001549167">
    <property type="component" value="Unassembled WGS sequence"/>
</dbReference>
<dbReference type="EMBL" id="JBEPMX010000007">
    <property type="protein sequence ID" value="MET3683532.1"/>
    <property type="molecule type" value="Genomic_DNA"/>
</dbReference>
<name>A0ABV2KVD5_9BACI</name>
<accession>A0ABV2KVD5</accession>
<feature type="region of interest" description="Disordered" evidence="1">
    <location>
        <begin position="28"/>
        <end position="61"/>
    </location>
</feature>
<protein>
    <recommendedName>
        <fullName evidence="4">DUF4025 domain-containing protein</fullName>
    </recommendedName>
</protein>
<evidence type="ECO:0008006" key="4">
    <source>
        <dbReference type="Google" id="ProtNLM"/>
    </source>
</evidence>
<sequence length="61" mass="7173">MTSRDKHERDPREEYDLDVERMLNEGLAGGYVNPTEDHQQIEQSHDIRKNNQPFSKADDES</sequence>
<gene>
    <name evidence="2" type="ORF">ABID56_001627</name>
</gene>